<sequence length="261" mass="30107">MNKKEFLEYFKNDDEILVSKIYDKILVHEKISKPIYINEFYSPSIWSKLLNLSNKLGCNIGVFGIFKESDRRVISILGTYDHEEIYNYPIELIRIDNKSTFKKLKHSDFLGALMAQGLRREKFGDIIVKGDSCYVPICSDISQFIMDNVTQIGKNPCSIKILNHYDENEVPTFQFQEKNVVISSMRLDSVVAALSGLSRSNSENLIKKGLVLINYDKVIKRNTVVKPNSIITIRGYGKFRIDEYIGKTLKGREKIIIKKYI</sequence>
<evidence type="ECO:0000256" key="1">
    <source>
        <dbReference type="PROSITE-ProRule" id="PRU00182"/>
    </source>
</evidence>
<dbReference type="SMART" id="SM00363">
    <property type="entry name" value="S4"/>
    <property type="match status" value="1"/>
</dbReference>
<evidence type="ECO:0000313" key="3">
    <source>
        <dbReference type="EMBL" id="KGM97368.1"/>
    </source>
</evidence>
<name>A0A0A0I9Y8_CLONO</name>
<comment type="caution">
    <text evidence="3">The sequence shown here is derived from an EMBL/GenBank/DDBJ whole genome shotgun (WGS) entry which is preliminary data.</text>
</comment>
<protein>
    <recommendedName>
        <fullName evidence="2">RNA-binding S4 domain-containing protein</fullName>
    </recommendedName>
</protein>
<reference evidence="3 4" key="1">
    <citation type="submission" date="2014-01" db="EMBL/GenBank/DDBJ databases">
        <title>Plasmidome dynamics in the species complex Clostridium novyi sensu lato converts strains of independent lineages into distinctly different pathogens.</title>
        <authorList>
            <person name="Skarin H."/>
            <person name="Segerman B."/>
        </authorList>
    </citation>
    <scope>NUCLEOTIDE SEQUENCE [LARGE SCALE GENOMIC DNA]</scope>
    <source>
        <strain evidence="3 4">4552</strain>
    </source>
</reference>
<dbReference type="OrthoDB" id="9812787at2"/>
<dbReference type="GO" id="GO:0003723">
    <property type="term" value="F:RNA binding"/>
    <property type="evidence" value="ECO:0007669"/>
    <property type="project" value="UniProtKB-KW"/>
</dbReference>
<proteinExistence type="predicted"/>
<gene>
    <name evidence="3" type="ORF">Z968_03635</name>
</gene>
<dbReference type="CDD" id="cd00165">
    <property type="entry name" value="S4"/>
    <property type="match status" value="1"/>
</dbReference>
<dbReference type="EMBL" id="JENJ01000011">
    <property type="protein sequence ID" value="KGM97368.1"/>
    <property type="molecule type" value="Genomic_DNA"/>
</dbReference>
<dbReference type="SUPFAM" id="SSF55174">
    <property type="entry name" value="Alpha-L RNA-binding motif"/>
    <property type="match status" value="1"/>
</dbReference>
<accession>A0A0A0I9Y8</accession>
<evidence type="ECO:0000259" key="2">
    <source>
        <dbReference type="SMART" id="SM00363"/>
    </source>
</evidence>
<dbReference type="Proteomes" id="UP000030012">
    <property type="component" value="Unassembled WGS sequence"/>
</dbReference>
<dbReference type="InterPro" id="IPR002942">
    <property type="entry name" value="S4_RNA-bd"/>
</dbReference>
<dbReference type="Pfam" id="PF01479">
    <property type="entry name" value="S4"/>
    <property type="match status" value="1"/>
</dbReference>
<keyword evidence="1" id="KW-0694">RNA-binding</keyword>
<dbReference type="Gene3D" id="3.10.290.10">
    <property type="entry name" value="RNA-binding S4 domain"/>
    <property type="match status" value="1"/>
</dbReference>
<dbReference type="InterPro" id="IPR012677">
    <property type="entry name" value="Nucleotide-bd_a/b_plait_sf"/>
</dbReference>
<feature type="domain" description="RNA-binding S4" evidence="2">
    <location>
        <begin position="185"/>
        <end position="246"/>
    </location>
</feature>
<organism evidence="3 4">
    <name type="scientific">Clostridium novyi A str. 4552</name>
    <dbReference type="NCBI Taxonomy" id="1444289"/>
    <lineage>
        <taxon>Bacteria</taxon>
        <taxon>Bacillati</taxon>
        <taxon>Bacillota</taxon>
        <taxon>Clostridia</taxon>
        <taxon>Eubacteriales</taxon>
        <taxon>Clostridiaceae</taxon>
        <taxon>Clostridium</taxon>
    </lineage>
</organism>
<dbReference type="AlphaFoldDB" id="A0A0A0I9Y8"/>
<evidence type="ECO:0000313" key="4">
    <source>
        <dbReference type="Proteomes" id="UP000030012"/>
    </source>
</evidence>
<dbReference type="PROSITE" id="PS50889">
    <property type="entry name" value="S4"/>
    <property type="match status" value="1"/>
</dbReference>
<dbReference type="InterPro" id="IPR036986">
    <property type="entry name" value="S4_RNA-bd_sf"/>
</dbReference>
<dbReference type="Gene3D" id="3.30.70.330">
    <property type="match status" value="1"/>
</dbReference>
<dbReference type="Pfam" id="PF17774">
    <property type="entry name" value="YlmH_RBD"/>
    <property type="match status" value="1"/>
</dbReference>
<dbReference type="InterPro" id="IPR040591">
    <property type="entry name" value="RqcP2_RBD"/>
</dbReference>
<dbReference type="RefSeq" id="WP_039253432.1">
    <property type="nucleotide sequence ID" value="NZ_JENJ01000011.1"/>
</dbReference>